<protein>
    <submittedName>
        <fullName evidence="2">Uncharacterized protein</fullName>
    </submittedName>
</protein>
<feature type="transmembrane region" description="Helical" evidence="1">
    <location>
        <begin position="12"/>
        <end position="32"/>
    </location>
</feature>
<gene>
    <name evidence="2" type="ORF">DIS24_g8143</name>
</gene>
<evidence type="ECO:0000313" key="3">
    <source>
        <dbReference type="Proteomes" id="UP001175001"/>
    </source>
</evidence>
<comment type="caution">
    <text evidence="2">The sequence shown here is derived from an EMBL/GenBank/DDBJ whole genome shotgun (WGS) entry which is preliminary data.</text>
</comment>
<keyword evidence="1" id="KW-1133">Transmembrane helix</keyword>
<dbReference type="EMBL" id="JAUJDW010000057">
    <property type="protein sequence ID" value="KAK0645191.1"/>
    <property type="molecule type" value="Genomic_DNA"/>
</dbReference>
<keyword evidence="3" id="KW-1185">Reference proteome</keyword>
<feature type="transmembrane region" description="Helical" evidence="1">
    <location>
        <begin position="44"/>
        <end position="63"/>
    </location>
</feature>
<proteinExistence type="predicted"/>
<sequence length="264" mass="28908">MLYRSYAPGLSQGTALLFPAVAAIHGIVLAAVHVDGAVDMDVYGAFQLCSIGILAAQVTVRNSDTYFKAPGRNSIFLWTGLVLAGLLSLTVEFYRAQPSDCSYDDNGHPISPHAADFLYNDDTTCNLTCSIKEGPFSPLRGGSANEIYVIPAPDKITFGTAMLLAAACCIPAVLSLMWIWYMILQENWNTRFKPEDDDKWIEGTNGATVLEMKKVNKAIRRLLQTVEFLVFGSAVLAIIIVGEWNFFSAQVRYQTEPIASIGRP</sequence>
<reference evidence="2" key="1">
    <citation type="submission" date="2023-06" db="EMBL/GenBank/DDBJ databases">
        <title>Multi-omics analyses reveal the molecular pathogenesis toolkit of Lasiodiplodia hormozganensis, a cross-kingdom pathogen.</title>
        <authorList>
            <person name="Felix C."/>
            <person name="Meneses R."/>
            <person name="Goncalves M.F.M."/>
            <person name="Tilleman L."/>
            <person name="Duarte A.S."/>
            <person name="Jorrin-Novo J.V."/>
            <person name="Van De Peer Y."/>
            <person name="Deforce D."/>
            <person name="Van Nieuwerburgh F."/>
            <person name="Esteves A.C."/>
            <person name="Alves A."/>
        </authorList>
    </citation>
    <scope>NUCLEOTIDE SEQUENCE</scope>
    <source>
        <strain evidence="2">CBS 339.90</strain>
    </source>
</reference>
<keyword evidence="1" id="KW-0472">Membrane</keyword>
<keyword evidence="1" id="KW-0812">Transmembrane</keyword>
<dbReference type="Proteomes" id="UP001175001">
    <property type="component" value="Unassembled WGS sequence"/>
</dbReference>
<feature type="transmembrane region" description="Helical" evidence="1">
    <location>
        <begin position="161"/>
        <end position="183"/>
    </location>
</feature>
<dbReference type="AlphaFoldDB" id="A0AA39Y509"/>
<accession>A0AA39Y509</accession>
<name>A0AA39Y509_9PEZI</name>
<evidence type="ECO:0000256" key="1">
    <source>
        <dbReference type="SAM" id="Phobius"/>
    </source>
</evidence>
<evidence type="ECO:0000313" key="2">
    <source>
        <dbReference type="EMBL" id="KAK0645191.1"/>
    </source>
</evidence>
<feature type="transmembrane region" description="Helical" evidence="1">
    <location>
        <begin position="222"/>
        <end position="242"/>
    </location>
</feature>
<feature type="transmembrane region" description="Helical" evidence="1">
    <location>
        <begin position="75"/>
        <end position="94"/>
    </location>
</feature>
<organism evidence="2 3">
    <name type="scientific">Lasiodiplodia hormozganensis</name>
    <dbReference type="NCBI Taxonomy" id="869390"/>
    <lineage>
        <taxon>Eukaryota</taxon>
        <taxon>Fungi</taxon>
        <taxon>Dikarya</taxon>
        <taxon>Ascomycota</taxon>
        <taxon>Pezizomycotina</taxon>
        <taxon>Dothideomycetes</taxon>
        <taxon>Dothideomycetes incertae sedis</taxon>
        <taxon>Botryosphaeriales</taxon>
        <taxon>Botryosphaeriaceae</taxon>
        <taxon>Lasiodiplodia</taxon>
    </lineage>
</organism>